<dbReference type="PANTHER" id="PTHR43391">
    <property type="entry name" value="RETINOL DEHYDROGENASE-RELATED"/>
    <property type="match status" value="1"/>
</dbReference>
<evidence type="ECO:0000259" key="4">
    <source>
        <dbReference type="SMART" id="SM00822"/>
    </source>
</evidence>
<organism evidence="5">
    <name type="scientific">freshwater metagenome</name>
    <dbReference type="NCBI Taxonomy" id="449393"/>
    <lineage>
        <taxon>unclassified sequences</taxon>
        <taxon>metagenomes</taxon>
        <taxon>ecological metagenomes</taxon>
    </lineage>
</organism>
<dbReference type="SMART" id="SM00822">
    <property type="entry name" value="PKS_KR"/>
    <property type="match status" value="1"/>
</dbReference>
<dbReference type="InterPro" id="IPR036291">
    <property type="entry name" value="NAD(P)-bd_dom_sf"/>
</dbReference>
<keyword evidence="3" id="KW-0560">Oxidoreductase</keyword>
<dbReference type="InterPro" id="IPR057326">
    <property type="entry name" value="KR_dom"/>
</dbReference>
<dbReference type="PANTHER" id="PTHR43391:SF14">
    <property type="entry name" value="DEHYDROGENASE_REDUCTASE SDR FAMILY PROTEIN 7-LIKE"/>
    <property type="match status" value="1"/>
</dbReference>
<gene>
    <name evidence="5" type="ORF">UFOPK2143_00719</name>
</gene>
<dbReference type="PRINTS" id="PR00080">
    <property type="entry name" value="SDRFAMILY"/>
</dbReference>
<dbReference type="CDD" id="cd05233">
    <property type="entry name" value="SDR_c"/>
    <property type="match status" value="1"/>
</dbReference>
<sequence length="311" mass="33048">MKAPGISLCSHYIPTGHRRRLPTSDTVTVMTVAENGYLSGRTIIVTGAASGFGRLVTDIASQRGANVLAVDVDTDGLNALVAELQHNGRPVNACTTDVTDPQQMHAMAATCVEHFGAIDVLINNAGTMPLAFWADHAAAADAWNRCIDINFKGVVNGIAAVHDQMIKQGRGHVVNISSIYGNTPVAGSAIYTATKAAVNVLSESLRIESQGRIKVTTVKPTGVIGTNLGSTIINGDAMIGILGQNMDSFRENVVKFMTPGESEGLTDPENIRYWAISPEELAEQIVYVIDQPWGISISDITVRASGDQYLS</sequence>
<reference evidence="5" key="1">
    <citation type="submission" date="2020-05" db="EMBL/GenBank/DDBJ databases">
        <authorList>
            <person name="Chiriac C."/>
            <person name="Salcher M."/>
            <person name="Ghai R."/>
            <person name="Kavagutti S V."/>
        </authorList>
    </citation>
    <scope>NUCLEOTIDE SEQUENCE</scope>
</reference>
<dbReference type="PROSITE" id="PS00061">
    <property type="entry name" value="ADH_SHORT"/>
    <property type="match status" value="1"/>
</dbReference>
<evidence type="ECO:0000256" key="1">
    <source>
        <dbReference type="ARBA" id="ARBA00006484"/>
    </source>
</evidence>
<evidence type="ECO:0000256" key="2">
    <source>
        <dbReference type="ARBA" id="ARBA00022857"/>
    </source>
</evidence>
<dbReference type="AlphaFoldDB" id="A0A6J6JZX0"/>
<proteinExistence type="inferred from homology"/>
<dbReference type="Gene3D" id="3.40.50.720">
    <property type="entry name" value="NAD(P)-binding Rossmann-like Domain"/>
    <property type="match status" value="1"/>
</dbReference>
<evidence type="ECO:0000313" key="5">
    <source>
        <dbReference type="EMBL" id="CAB4641774.1"/>
    </source>
</evidence>
<name>A0A6J6JZX0_9ZZZZ</name>
<dbReference type="SUPFAM" id="SSF51735">
    <property type="entry name" value="NAD(P)-binding Rossmann-fold domains"/>
    <property type="match status" value="1"/>
</dbReference>
<evidence type="ECO:0000256" key="3">
    <source>
        <dbReference type="ARBA" id="ARBA00023002"/>
    </source>
</evidence>
<accession>A0A6J6JZX0</accession>
<dbReference type="InterPro" id="IPR020904">
    <property type="entry name" value="Sc_DH/Rdtase_CS"/>
</dbReference>
<comment type="similarity">
    <text evidence="1">Belongs to the short-chain dehydrogenases/reductases (SDR) family.</text>
</comment>
<keyword evidence="2" id="KW-0521">NADP</keyword>
<dbReference type="PRINTS" id="PR00081">
    <property type="entry name" value="GDHRDH"/>
</dbReference>
<dbReference type="EMBL" id="CAEZVV010000032">
    <property type="protein sequence ID" value="CAB4641774.1"/>
    <property type="molecule type" value="Genomic_DNA"/>
</dbReference>
<dbReference type="InterPro" id="IPR002347">
    <property type="entry name" value="SDR_fam"/>
</dbReference>
<dbReference type="Pfam" id="PF00106">
    <property type="entry name" value="adh_short"/>
    <property type="match status" value="1"/>
</dbReference>
<dbReference type="GO" id="GO:0016491">
    <property type="term" value="F:oxidoreductase activity"/>
    <property type="evidence" value="ECO:0007669"/>
    <property type="project" value="UniProtKB-KW"/>
</dbReference>
<protein>
    <submittedName>
        <fullName evidence="5">Unannotated protein</fullName>
    </submittedName>
</protein>
<feature type="domain" description="Ketoreductase" evidence="4">
    <location>
        <begin position="41"/>
        <end position="227"/>
    </location>
</feature>